<dbReference type="Proteomes" id="UP001530400">
    <property type="component" value="Unassembled WGS sequence"/>
</dbReference>
<name>A0ABD3NRC4_9STRA</name>
<proteinExistence type="inferred from homology"/>
<dbReference type="InterPro" id="IPR018114">
    <property type="entry name" value="TRYPSIN_HIS"/>
</dbReference>
<dbReference type="PANTHER" id="PTHR24276">
    <property type="entry name" value="POLYSERASE-RELATED"/>
    <property type="match status" value="1"/>
</dbReference>
<evidence type="ECO:0000256" key="1">
    <source>
        <dbReference type="ARBA" id="ARBA00007664"/>
    </source>
</evidence>
<dbReference type="SMART" id="SM00020">
    <property type="entry name" value="Tryp_SPc"/>
    <property type="match status" value="1"/>
</dbReference>
<keyword evidence="2" id="KW-0843">Virulence</keyword>
<dbReference type="PROSITE" id="PS00134">
    <property type="entry name" value="TRYPSIN_HIS"/>
    <property type="match status" value="1"/>
</dbReference>
<dbReference type="InterPro" id="IPR001314">
    <property type="entry name" value="Peptidase_S1A"/>
</dbReference>
<organism evidence="6 7">
    <name type="scientific">Cyclotella atomus</name>
    <dbReference type="NCBI Taxonomy" id="382360"/>
    <lineage>
        <taxon>Eukaryota</taxon>
        <taxon>Sar</taxon>
        <taxon>Stramenopiles</taxon>
        <taxon>Ochrophyta</taxon>
        <taxon>Bacillariophyta</taxon>
        <taxon>Coscinodiscophyceae</taxon>
        <taxon>Thalassiosirophycidae</taxon>
        <taxon>Stephanodiscales</taxon>
        <taxon>Stephanodiscaceae</taxon>
        <taxon>Cyclotella</taxon>
    </lineage>
</organism>
<reference evidence="6 7" key="1">
    <citation type="submission" date="2024-10" db="EMBL/GenBank/DDBJ databases">
        <title>Updated reference genomes for cyclostephanoid diatoms.</title>
        <authorList>
            <person name="Roberts W.R."/>
            <person name="Alverson A.J."/>
        </authorList>
    </citation>
    <scope>NUCLEOTIDE SEQUENCE [LARGE SCALE GENOMIC DNA]</scope>
    <source>
        <strain evidence="6 7">AJA010-31</strain>
    </source>
</reference>
<protein>
    <recommendedName>
        <fullName evidence="5">Peptidase S1 domain-containing protein</fullName>
    </recommendedName>
</protein>
<evidence type="ECO:0000256" key="2">
    <source>
        <dbReference type="ARBA" id="ARBA00023026"/>
    </source>
</evidence>
<evidence type="ECO:0000256" key="3">
    <source>
        <dbReference type="ARBA" id="ARBA00023157"/>
    </source>
</evidence>
<feature type="domain" description="Peptidase S1" evidence="5">
    <location>
        <begin position="33"/>
        <end position="332"/>
    </location>
</feature>
<dbReference type="InterPro" id="IPR050430">
    <property type="entry name" value="Peptidase_S1"/>
</dbReference>
<gene>
    <name evidence="6" type="ORF">ACHAWO_003920</name>
</gene>
<dbReference type="PRINTS" id="PR00722">
    <property type="entry name" value="CHYMOTRYPSIN"/>
</dbReference>
<keyword evidence="3" id="KW-1015">Disulfide bond</keyword>
<feature type="signal peptide" evidence="4">
    <location>
        <begin position="1"/>
        <end position="22"/>
    </location>
</feature>
<dbReference type="CDD" id="cd00190">
    <property type="entry name" value="Tryp_SPc"/>
    <property type="match status" value="1"/>
</dbReference>
<evidence type="ECO:0000313" key="6">
    <source>
        <dbReference type="EMBL" id="KAL3778513.1"/>
    </source>
</evidence>
<keyword evidence="4" id="KW-0732">Signal</keyword>
<dbReference type="AlphaFoldDB" id="A0ABD3NRC4"/>
<dbReference type="PROSITE" id="PS50240">
    <property type="entry name" value="TRYPSIN_DOM"/>
    <property type="match status" value="1"/>
</dbReference>
<evidence type="ECO:0000256" key="4">
    <source>
        <dbReference type="SAM" id="SignalP"/>
    </source>
</evidence>
<feature type="chain" id="PRO_5044805407" description="Peptidase S1 domain-containing protein" evidence="4">
    <location>
        <begin position="23"/>
        <end position="613"/>
    </location>
</feature>
<dbReference type="PANTHER" id="PTHR24276:SF91">
    <property type="entry name" value="AT26814P-RELATED"/>
    <property type="match status" value="1"/>
</dbReference>
<evidence type="ECO:0000313" key="7">
    <source>
        <dbReference type="Proteomes" id="UP001530400"/>
    </source>
</evidence>
<comment type="similarity">
    <text evidence="1">Belongs to the peptidase S1 family.</text>
</comment>
<sequence length="613" mass="67590">MSAASILLLLASLCCEITPAMSQHAQFIPNPRMIGGVSPPQDRHPYIVSLTYFGAHFCGGSLIAPDMVLSAAHCAGYSSTVELGRFDRKKGTPIDEQVLEDLLAESEDGVVNLMASDYYESIEVEYEIKHPAYDATTVDNDFLLLKLNKATMVPNPPIANLNTDPDVPEAKGTELLVMGWGDTDADPNVNTPSNVLLGADLNYLDNNECRTIEGEVQDEEQGTMVVSFRPMITENMMCAQDMPDGYVSGDDQLAEQDTDRLPLHQFSILMMGAFQCQGDSGSPMILPSKKGDWQQDLQVGVVSWGIGCASPIFPGVYSRVSSQYDWINEMVCEHSTAPPESFGCAGGGNNNTSTESDETDDTTVVTVEVWLDDKPKEFSWIMSTLNGGGFSSNQVVASIPSGYYHDWSNFTFQHKVQVKPNQFYRMSLRDKFGDGLRGYVAVYRGSVATTGNLIMYEPSFYNSDTGGKLRSDYGFFSGKEADSFLSLTINFDKYPMDTWWRLESVEEKVILAQRPPGYYNERFELMSVVERIPVFPEDHPSSKSEYKFTIGDSWPCQDDPTAVCGDGMCCDYGDGVYFLYEGEPSDDMLLATGGKFETSESKIVQTGTGKSIS</sequence>
<dbReference type="InterPro" id="IPR009003">
    <property type="entry name" value="Peptidase_S1_PA"/>
</dbReference>
<dbReference type="Gene3D" id="2.40.10.10">
    <property type="entry name" value="Trypsin-like serine proteases"/>
    <property type="match status" value="1"/>
</dbReference>
<dbReference type="InterPro" id="IPR001254">
    <property type="entry name" value="Trypsin_dom"/>
</dbReference>
<comment type="caution">
    <text evidence="6">The sequence shown here is derived from an EMBL/GenBank/DDBJ whole genome shotgun (WGS) entry which is preliminary data.</text>
</comment>
<dbReference type="Pfam" id="PF00089">
    <property type="entry name" value="Trypsin"/>
    <property type="match status" value="2"/>
</dbReference>
<accession>A0ABD3NRC4</accession>
<dbReference type="EMBL" id="JALLPJ020000982">
    <property type="protein sequence ID" value="KAL3778513.1"/>
    <property type="molecule type" value="Genomic_DNA"/>
</dbReference>
<dbReference type="SUPFAM" id="SSF50494">
    <property type="entry name" value="Trypsin-like serine proteases"/>
    <property type="match status" value="1"/>
</dbReference>
<keyword evidence="7" id="KW-1185">Reference proteome</keyword>
<dbReference type="InterPro" id="IPR043504">
    <property type="entry name" value="Peptidase_S1_PA_chymotrypsin"/>
</dbReference>
<evidence type="ECO:0000259" key="5">
    <source>
        <dbReference type="PROSITE" id="PS50240"/>
    </source>
</evidence>